<evidence type="ECO:0000313" key="2">
    <source>
        <dbReference type="Proteomes" id="UP000197361"/>
    </source>
</evidence>
<keyword evidence="2" id="KW-1185">Reference proteome</keyword>
<sequence length="63" mass="6897">MRVIRPADPTDRQRMAAAIDHLRTARDLLRQCGSPRAVAAARRALASASGAARHLDHRVARSK</sequence>
<dbReference type="Proteomes" id="UP000197361">
    <property type="component" value="Unassembled WGS sequence"/>
</dbReference>
<evidence type="ECO:0000313" key="1">
    <source>
        <dbReference type="EMBL" id="OWQ97547.1"/>
    </source>
</evidence>
<accession>A0A246JWT3</accession>
<dbReference type="EMBL" id="NISK01000002">
    <property type="protein sequence ID" value="OWQ97547.1"/>
    <property type="molecule type" value="Genomic_DNA"/>
</dbReference>
<dbReference type="AlphaFoldDB" id="A0A246JWT3"/>
<gene>
    <name evidence="1" type="ORF">CDQ92_11095</name>
</gene>
<reference evidence="1 2" key="1">
    <citation type="journal article" date="2010" name="Int. J. Syst. Evol. Microbiol.">
        <title>Sphingopyxis bauzanensis sp. nov., a psychrophilic bacterium isolated from soil.</title>
        <authorList>
            <person name="Zhang D.C."/>
            <person name="Liu H.C."/>
            <person name="Xin Y.H."/>
            <person name="Zhou Y.G."/>
            <person name="Schinner F."/>
            <person name="Margesin R."/>
        </authorList>
    </citation>
    <scope>NUCLEOTIDE SEQUENCE [LARGE SCALE GENOMIC DNA]</scope>
    <source>
        <strain evidence="1 2">DSM 22271</strain>
    </source>
</reference>
<comment type="caution">
    <text evidence="1">The sequence shown here is derived from an EMBL/GenBank/DDBJ whole genome shotgun (WGS) entry which is preliminary data.</text>
</comment>
<proteinExistence type="predicted"/>
<protein>
    <submittedName>
        <fullName evidence="1">Uncharacterized protein</fullName>
    </submittedName>
</protein>
<organism evidence="1 2">
    <name type="scientific">Sphingopyxis bauzanensis</name>
    <dbReference type="NCBI Taxonomy" id="651663"/>
    <lineage>
        <taxon>Bacteria</taxon>
        <taxon>Pseudomonadati</taxon>
        <taxon>Pseudomonadota</taxon>
        <taxon>Alphaproteobacteria</taxon>
        <taxon>Sphingomonadales</taxon>
        <taxon>Sphingomonadaceae</taxon>
        <taxon>Sphingopyxis</taxon>
    </lineage>
</organism>
<name>A0A246JWT3_9SPHN</name>